<comment type="caution">
    <text evidence="3">The sequence shown here is derived from an EMBL/GenBank/DDBJ whole genome shotgun (WGS) entry which is preliminary data.</text>
</comment>
<dbReference type="InterPro" id="IPR010869">
    <property type="entry name" value="DUF1501"/>
</dbReference>
<dbReference type="NCBIfam" id="TIGR04183">
    <property type="entry name" value="Por_Secre_tail"/>
    <property type="match status" value="1"/>
</dbReference>
<evidence type="ECO:0000313" key="3">
    <source>
        <dbReference type="EMBL" id="MBC9811449.1"/>
    </source>
</evidence>
<dbReference type="PANTHER" id="PTHR43737">
    <property type="entry name" value="BLL7424 PROTEIN"/>
    <property type="match status" value="1"/>
</dbReference>
<keyword evidence="4" id="KW-1185">Reference proteome</keyword>
<dbReference type="Pfam" id="PF07394">
    <property type="entry name" value="DUF1501"/>
    <property type="match status" value="1"/>
</dbReference>
<dbReference type="AlphaFoldDB" id="A0A8J6P4I6"/>
<reference evidence="3" key="1">
    <citation type="submission" date="2020-09" db="EMBL/GenBank/DDBJ databases">
        <title>Taishania pollutisoli gen. nov., sp. nov., Isolated from Tetrabromobisphenol A-Contaminated Soil.</title>
        <authorList>
            <person name="Chen Q."/>
        </authorList>
    </citation>
    <scope>NUCLEOTIDE SEQUENCE</scope>
    <source>
        <strain evidence="3">CZZ-1</strain>
    </source>
</reference>
<evidence type="ECO:0000259" key="2">
    <source>
        <dbReference type="Pfam" id="PF18962"/>
    </source>
</evidence>
<dbReference type="InterPro" id="IPR026444">
    <property type="entry name" value="Secre_tail"/>
</dbReference>
<organism evidence="3 4">
    <name type="scientific">Taishania pollutisoli</name>
    <dbReference type="NCBI Taxonomy" id="2766479"/>
    <lineage>
        <taxon>Bacteria</taxon>
        <taxon>Pseudomonadati</taxon>
        <taxon>Bacteroidota</taxon>
        <taxon>Flavobacteriia</taxon>
        <taxon>Flavobacteriales</taxon>
        <taxon>Crocinitomicaceae</taxon>
        <taxon>Taishania</taxon>
    </lineage>
</organism>
<feature type="domain" description="Secretion system C-terminal sorting" evidence="2">
    <location>
        <begin position="440"/>
        <end position="516"/>
    </location>
</feature>
<evidence type="ECO:0000313" key="4">
    <source>
        <dbReference type="Proteomes" id="UP000652681"/>
    </source>
</evidence>
<evidence type="ECO:0000256" key="1">
    <source>
        <dbReference type="ARBA" id="ARBA00022729"/>
    </source>
</evidence>
<protein>
    <submittedName>
        <fullName evidence="3">DUF1501 domain-containing protein</fullName>
    </submittedName>
</protein>
<name>A0A8J6P4I6_9FLAO</name>
<dbReference type="Proteomes" id="UP000652681">
    <property type="component" value="Unassembled WGS sequence"/>
</dbReference>
<dbReference type="Pfam" id="PF18962">
    <property type="entry name" value="Por_Secre_tail"/>
    <property type="match status" value="1"/>
</dbReference>
<accession>A0A8J6P4I6</accession>
<gene>
    <name evidence="3" type="ORF">H9Y05_03075</name>
</gene>
<proteinExistence type="predicted"/>
<dbReference type="EMBL" id="JACVEL010000001">
    <property type="protein sequence ID" value="MBC9811449.1"/>
    <property type="molecule type" value="Genomic_DNA"/>
</dbReference>
<dbReference type="RefSeq" id="WP_163493009.1">
    <property type="nucleotide sequence ID" value="NZ_JACVEL010000001.1"/>
</dbReference>
<keyword evidence="1" id="KW-0732">Signal</keyword>
<dbReference type="PANTHER" id="PTHR43737:SF1">
    <property type="entry name" value="DUF1501 DOMAIN-CONTAINING PROTEIN"/>
    <property type="match status" value="1"/>
</dbReference>
<sequence>MIKRRTFVKNVGIAVAGMPIVLNNIKYQPIQKKLFNYNKSAEDRVLVIVRLNGGNDGLNTVIPLDQYDNLVIQRQNILIPENQLLDLNQNNLALHPSMTGMKNMFEGGQLGIIQNVGYPDQNRSHFRSMDIWSTGKMDPFEHSGWLGRHFDEKYPGYPDDYPNEDYPDPFAISMGYSVSETCQGLLSNFSHAVSNPFDAYNLTENQGLDDGTYFGSHMAYLSNLIMQSNAYGSQINAAANAGNTLSSLYDANNPIAVQLRYVAQMISGGLKTKVYILNLDGFDTHNAQVSSTSVLTGRHADLMKTLSDALAAFQDDLNLLGLSHRVAGFTFSEFGRQVASNASRGTDHGDAAPMFLFGECISSQIIGPNPVISDTIQNQEAVPMQIDFRDVYASLLKDWFLVPESDIEPLFEHTVQYINLLGACNLGVDDLAKNKDGLTLFPNPATDRTNLRFEADGDSYTLQVIDMNGRTVLEPFSGRTLSGEQTIPLETYDLKAGFYTVRLYSRKAVKAVKLIIAD</sequence>